<organism evidence="2 3">
    <name type="scientific">Golovinomyces cichoracearum</name>
    <dbReference type="NCBI Taxonomy" id="62708"/>
    <lineage>
        <taxon>Eukaryota</taxon>
        <taxon>Fungi</taxon>
        <taxon>Dikarya</taxon>
        <taxon>Ascomycota</taxon>
        <taxon>Pezizomycotina</taxon>
        <taxon>Leotiomycetes</taxon>
        <taxon>Erysiphales</taxon>
        <taxon>Erysiphaceae</taxon>
        <taxon>Golovinomyces</taxon>
    </lineage>
</organism>
<protein>
    <submittedName>
        <fullName evidence="2">Acyl-CoA dehydrogenase family member 10</fullName>
    </submittedName>
</protein>
<evidence type="ECO:0000313" key="2">
    <source>
        <dbReference type="EMBL" id="RKF81745.1"/>
    </source>
</evidence>
<dbReference type="EMBL" id="MCBR01002265">
    <property type="protein sequence ID" value="RKF81745.1"/>
    <property type="molecule type" value="Genomic_DNA"/>
</dbReference>
<feature type="domain" description="Aminoglycoside phosphotransferase" evidence="1">
    <location>
        <begin position="33"/>
        <end position="258"/>
    </location>
</feature>
<dbReference type="Pfam" id="PF01636">
    <property type="entry name" value="APH"/>
    <property type="match status" value="1"/>
</dbReference>
<dbReference type="SUPFAM" id="SSF56112">
    <property type="entry name" value="Protein kinase-like (PK-like)"/>
    <property type="match status" value="1"/>
</dbReference>
<dbReference type="InterPro" id="IPR052898">
    <property type="entry name" value="ACAD10-like"/>
</dbReference>
<evidence type="ECO:0000259" key="1">
    <source>
        <dbReference type="Pfam" id="PF01636"/>
    </source>
</evidence>
<dbReference type="Proteomes" id="UP000285405">
    <property type="component" value="Unassembled WGS sequence"/>
</dbReference>
<dbReference type="Gene3D" id="3.90.1200.10">
    <property type="match status" value="1"/>
</dbReference>
<dbReference type="GO" id="GO:0004672">
    <property type="term" value="F:protein kinase activity"/>
    <property type="evidence" value="ECO:0007669"/>
    <property type="project" value="InterPro"/>
</dbReference>
<dbReference type="PROSITE" id="PS00108">
    <property type="entry name" value="PROTEIN_KINASE_ST"/>
    <property type="match status" value="1"/>
</dbReference>
<dbReference type="AlphaFoldDB" id="A0A420J4Q0"/>
<dbReference type="InterPro" id="IPR011009">
    <property type="entry name" value="Kinase-like_dom_sf"/>
</dbReference>
<dbReference type="InterPro" id="IPR002575">
    <property type="entry name" value="Aminoglycoside_PTrfase"/>
</dbReference>
<dbReference type="PANTHER" id="PTHR47829">
    <property type="entry name" value="HYDROLASE, PUTATIVE (AFU_ORTHOLOGUE AFUA_1G12880)-RELATED"/>
    <property type="match status" value="1"/>
</dbReference>
<dbReference type="PANTHER" id="PTHR47829:SF1">
    <property type="entry name" value="HAD FAMILY PHOSPHATASE"/>
    <property type="match status" value="1"/>
</dbReference>
<comment type="caution">
    <text evidence="2">The sequence shown here is derived from an EMBL/GenBank/DDBJ whole genome shotgun (WGS) entry which is preliminary data.</text>
</comment>
<gene>
    <name evidence="2" type="ORF">GcC1_022023</name>
</gene>
<dbReference type="Gene3D" id="3.30.200.20">
    <property type="entry name" value="Phosphorylase Kinase, domain 1"/>
    <property type="match status" value="1"/>
</dbReference>
<proteinExistence type="predicted"/>
<reference evidence="2 3" key="1">
    <citation type="journal article" date="2018" name="BMC Genomics">
        <title>Comparative genome analyses reveal sequence features reflecting distinct modes of host-adaptation between dicot and monocot powdery mildew.</title>
        <authorList>
            <person name="Wu Y."/>
            <person name="Ma X."/>
            <person name="Pan Z."/>
            <person name="Kale S.D."/>
            <person name="Song Y."/>
            <person name="King H."/>
            <person name="Zhang Q."/>
            <person name="Presley C."/>
            <person name="Deng X."/>
            <person name="Wei C.I."/>
            <person name="Xiao S."/>
        </authorList>
    </citation>
    <scope>NUCLEOTIDE SEQUENCE [LARGE SCALE GENOMIC DNA]</scope>
    <source>
        <strain evidence="2">UCSC1</strain>
    </source>
</reference>
<accession>A0A420J4Q0</accession>
<dbReference type="InterPro" id="IPR041726">
    <property type="entry name" value="ACAD10_11_N"/>
</dbReference>
<dbReference type="OrthoDB" id="191037at2759"/>
<evidence type="ECO:0000313" key="3">
    <source>
        <dbReference type="Proteomes" id="UP000285405"/>
    </source>
</evidence>
<dbReference type="CDD" id="cd05154">
    <property type="entry name" value="ACAD10_11_N-like"/>
    <property type="match status" value="1"/>
</dbReference>
<name>A0A420J4Q0_9PEZI</name>
<sequence length="362" mass="40886">MITAESLRQPIDIASLEAYISKNVIEIQTPLSLKQFGFGQSNPTYQITASNKSRYVLRKKPPGILVSTTAHQVEREYRIIRALQKTDVPVPKVYCLCEDDSVIGTPFYIMEFLDGRIIEDPSMPGLSSVEKKELWSDAVHTLAKLHAVNPADVDLQSFGKPSGFYDRQIKTFNEVSKAQAAVKDIETQIPVGSIPHIHEMLQYFSDKKTQPRDRTSLIHGDYKIENLVFHKKEPRVIGIIDWEMSTIGHPLSDLTNLIIPFHLETKPQVMLVKSLSPESTKELVELYAQFAGWDPYPELMWGVAFGLFRLTAILQGVAARYAVRQASSAEAKDMAKGRHHAAKLAWEQVLRNLKNKDNFAKL</sequence>
<dbReference type="InterPro" id="IPR008271">
    <property type="entry name" value="Ser/Thr_kinase_AS"/>
</dbReference>